<name>A0ABP5D4X0_9MICO</name>
<feature type="domain" description="SGNH hydrolase-type esterase" evidence="7">
    <location>
        <begin position="398"/>
        <end position="573"/>
    </location>
</feature>
<proteinExistence type="predicted"/>
<dbReference type="SUPFAM" id="SSF53756">
    <property type="entry name" value="UDP-Glycosyltransferase/glycogen phosphorylase"/>
    <property type="match status" value="1"/>
</dbReference>
<dbReference type="Pfam" id="PF13439">
    <property type="entry name" value="Glyco_transf_4"/>
    <property type="match status" value="1"/>
</dbReference>
<evidence type="ECO:0000259" key="5">
    <source>
        <dbReference type="Pfam" id="PF00534"/>
    </source>
</evidence>
<dbReference type="CDD" id="cd03814">
    <property type="entry name" value="GT4-like"/>
    <property type="match status" value="1"/>
</dbReference>
<evidence type="ECO:0000259" key="6">
    <source>
        <dbReference type="Pfam" id="PF13439"/>
    </source>
</evidence>
<feature type="region of interest" description="Disordered" evidence="4">
    <location>
        <begin position="632"/>
        <end position="657"/>
    </location>
</feature>
<dbReference type="RefSeq" id="WP_344057885.1">
    <property type="nucleotide sequence ID" value="NZ_BAAAOH010000001.1"/>
</dbReference>
<dbReference type="Proteomes" id="UP001500326">
    <property type="component" value="Unassembled WGS sequence"/>
</dbReference>
<dbReference type="CDD" id="cd01832">
    <property type="entry name" value="SGNH_hydrolase_like_1"/>
    <property type="match status" value="1"/>
</dbReference>
<keyword evidence="9" id="KW-1185">Reference proteome</keyword>
<evidence type="ECO:0000256" key="3">
    <source>
        <dbReference type="ARBA" id="ARBA00022679"/>
    </source>
</evidence>
<dbReference type="PANTHER" id="PTHR45947:SF3">
    <property type="entry name" value="SULFOQUINOVOSYL TRANSFERASE SQD2"/>
    <property type="match status" value="1"/>
</dbReference>
<accession>A0ABP5D4X0</accession>
<evidence type="ECO:0000313" key="9">
    <source>
        <dbReference type="Proteomes" id="UP001500326"/>
    </source>
</evidence>
<keyword evidence="2" id="KW-0328">Glycosyltransferase</keyword>
<dbReference type="InterPro" id="IPR028098">
    <property type="entry name" value="Glyco_trans_4-like_N"/>
</dbReference>
<feature type="domain" description="Glycosyltransferase subfamily 4-like N-terminal" evidence="6">
    <location>
        <begin position="15"/>
        <end position="181"/>
    </location>
</feature>
<evidence type="ECO:0000256" key="2">
    <source>
        <dbReference type="ARBA" id="ARBA00022676"/>
    </source>
</evidence>
<dbReference type="Pfam" id="PF00534">
    <property type="entry name" value="Glycos_transf_1"/>
    <property type="match status" value="1"/>
</dbReference>
<organism evidence="8 9">
    <name type="scientific">Microbacterium pumilum</name>
    <dbReference type="NCBI Taxonomy" id="344165"/>
    <lineage>
        <taxon>Bacteria</taxon>
        <taxon>Bacillati</taxon>
        <taxon>Actinomycetota</taxon>
        <taxon>Actinomycetes</taxon>
        <taxon>Micrococcales</taxon>
        <taxon>Microbacteriaceae</taxon>
        <taxon>Microbacterium</taxon>
    </lineage>
</organism>
<dbReference type="InterPro" id="IPR013830">
    <property type="entry name" value="SGNH_hydro"/>
</dbReference>
<dbReference type="InterPro" id="IPR036514">
    <property type="entry name" value="SGNH_hydro_sf"/>
</dbReference>
<dbReference type="Pfam" id="PF13472">
    <property type="entry name" value="Lipase_GDSL_2"/>
    <property type="match status" value="1"/>
</dbReference>
<reference evidence="9" key="1">
    <citation type="journal article" date="2019" name="Int. J. Syst. Evol. Microbiol.">
        <title>The Global Catalogue of Microorganisms (GCM) 10K type strain sequencing project: providing services to taxonomists for standard genome sequencing and annotation.</title>
        <authorList>
            <consortium name="The Broad Institute Genomics Platform"/>
            <consortium name="The Broad Institute Genome Sequencing Center for Infectious Disease"/>
            <person name="Wu L."/>
            <person name="Ma J."/>
        </authorList>
    </citation>
    <scope>NUCLEOTIDE SEQUENCE [LARGE SCALE GENOMIC DNA]</scope>
    <source>
        <strain evidence="9">JCM 14902</strain>
    </source>
</reference>
<gene>
    <name evidence="8" type="ORF">GCM10009777_03210</name>
</gene>
<feature type="domain" description="Glycosyl transferase family 1" evidence="5">
    <location>
        <begin position="189"/>
        <end position="342"/>
    </location>
</feature>
<dbReference type="EMBL" id="BAAAOH010000001">
    <property type="protein sequence ID" value="GAA1974149.1"/>
    <property type="molecule type" value="Genomic_DNA"/>
</dbReference>
<comment type="caution">
    <text evidence="8">The sequence shown here is derived from an EMBL/GenBank/DDBJ whole genome shotgun (WGS) entry which is preliminary data.</text>
</comment>
<sequence>MRVALLAESFLPHMNGVTNSVLQVLMHLERKGHEALVIAPGSPQGAGEESGGRTERLLSLPLPSYPQVRVTLASTPQVSRLLAGFAPDVVHLASPMLLGWHGVVAANLARIPSVAVYQTNVIAYAAKYGVPGAAPLVASHIRRLHRRATLTLAPSTPAATQLRDLGVDRVRVWGRGVDLERFDPIRRDESWRARIAPGRTLVGYVGRLAAEKQVEDLKALCDMPGVQVLVIGEGPARVRLEQVLPDAVFTGFLGGTELAEALAGLDVFVHPGESETFCQGVQEALASGVPVVATGRGGPLDLVHNSINGWLYEPGDLRGMRAAVADLVGDPAKARAFGAAGRVGVQRRSWAAVGEQLVEHYSEAVALERIDGRRMSRVGERPDLSTRAPRSTRRRYVAVGDSVTEGLSDGSRMPAGEYRGWADRLAQLIAHAQPVRPGLRYANLAVRSRLIEDVVSDQIPRAIELRADLVSILVGGNDLARLGADPRALAVRLGEGVRLLRESESEVLLVTPFLPRRRASAVLARRFATFNSELRSLARESGALLLDLEAAPAIADLSLWANDAVHLNSRGHRFLAYEAAERLGVPDAGALGRLEQALHVDELEDVPTRLSRAEWLRDHALPWAVRRLGGRTAGDGRDPKHSGFVTIRGGTGALADT</sequence>
<keyword evidence="3" id="KW-0808">Transferase</keyword>
<dbReference type="Gene3D" id="3.40.50.1110">
    <property type="entry name" value="SGNH hydrolase"/>
    <property type="match status" value="1"/>
</dbReference>
<evidence type="ECO:0000256" key="1">
    <source>
        <dbReference type="ARBA" id="ARBA00021292"/>
    </source>
</evidence>
<dbReference type="PANTHER" id="PTHR45947">
    <property type="entry name" value="SULFOQUINOVOSYL TRANSFERASE SQD2"/>
    <property type="match status" value="1"/>
</dbReference>
<evidence type="ECO:0000313" key="8">
    <source>
        <dbReference type="EMBL" id="GAA1974149.1"/>
    </source>
</evidence>
<evidence type="ECO:0000256" key="4">
    <source>
        <dbReference type="SAM" id="MobiDB-lite"/>
    </source>
</evidence>
<evidence type="ECO:0000259" key="7">
    <source>
        <dbReference type="Pfam" id="PF13472"/>
    </source>
</evidence>
<dbReference type="SUPFAM" id="SSF52266">
    <property type="entry name" value="SGNH hydrolase"/>
    <property type="match status" value="1"/>
</dbReference>
<dbReference type="InterPro" id="IPR001296">
    <property type="entry name" value="Glyco_trans_1"/>
</dbReference>
<dbReference type="InterPro" id="IPR050194">
    <property type="entry name" value="Glycosyltransferase_grp1"/>
</dbReference>
<dbReference type="Gene3D" id="3.40.50.2000">
    <property type="entry name" value="Glycogen Phosphorylase B"/>
    <property type="match status" value="2"/>
</dbReference>
<protein>
    <recommendedName>
        <fullName evidence="1">D-inositol 3-phosphate glycosyltransferase</fullName>
    </recommendedName>
</protein>